<reference evidence="2" key="1">
    <citation type="submission" date="2014-09" db="EMBL/GenBank/DDBJ databases">
        <authorList>
            <person name="Magalhaes I.L.F."/>
            <person name="Oliveira U."/>
            <person name="Santos F.R."/>
            <person name="Vidigal T.H.D.A."/>
            <person name="Brescovit A.D."/>
            <person name="Santos A.J."/>
        </authorList>
    </citation>
    <scope>NUCLEOTIDE SEQUENCE</scope>
    <source>
        <tissue evidence="2">Shoot tissue taken approximately 20 cm above the soil surface</tissue>
    </source>
</reference>
<accession>A0A0A9ARS3</accession>
<keyword evidence="1" id="KW-0732">Signal</keyword>
<dbReference type="EMBL" id="GBRH01248108">
    <property type="protein sequence ID" value="JAD49787.1"/>
    <property type="molecule type" value="Transcribed_RNA"/>
</dbReference>
<evidence type="ECO:0000256" key="1">
    <source>
        <dbReference type="SAM" id="SignalP"/>
    </source>
</evidence>
<name>A0A0A9ARS3_ARUDO</name>
<feature type="chain" id="PRO_5002043958" evidence="1">
    <location>
        <begin position="18"/>
        <end position="39"/>
    </location>
</feature>
<reference evidence="2" key="2">
    <citation type="journal article" date="2015" name="Data Brief">
        <title>Shoot transcriptome of the giant reed, Arundo donax.</title>
        <authorList>
            <person name="Barrero R.A."/>
            <person name="Guerrero F.D."/>
            <person name="Moolhuijzen P."/>
            <person name="Goolsby J.A."/>
            <person name="Tidwell J."/>
            <person name="Bellgard S.E."/>
            <person name="Bellgard M.I."/>
        </authorList>
    </citation>
    <scope>NUCLEOTIDE SEQUENCE</scope>
    <source>
        <tissue evidence="2">Shoot tissue taken approximately 20 cm above the soil surface</tissue>
    </source>
</reference>
<evidence type="ECO:0000313" key="2">
    <source>
        <dbReference type="EMBL" id="JAD49787.1"/>
    </source>
</evidence>
<dbReference type="AlphaFoldDB" id="A0A0A9ARS3"/>
<feature type="signal peptide" evidence="1">
    <location>
        <begin position="1"/>
        <end position="17"/>
    </location>
</feature>
<sequence>MFAKLISLWLLLISTAGLDDMSSTNTTPKLYTSLLSVSL</sequence>
<proteinExistence type="predicted"/>
<organism evidence="2">
    <name type="scientific">Arundo donax</name>
    <name type="common">Giant reed</name>
    <name type="synonym">Donax arundinaceus</name>
    <dbReference type="NCBI Taxonomy" id="35708"/>
    <lineage>
        <taxon>Eukaryota</taxon>
        <taxon>Viridiplantae</taxon>
        <taxon>Streptophyta</taxon>
        <taxon>Embryophyta</taxon>
        <taxon>Tracheophyta</taxon>
        <taxon>Spermatophyta</taxon>
        <taxon>Magnoliopsida</taxon>
        <taxon>Liliopsida</taxon>
        <taxon>Poales</taxon>
        <taxon>Poaceae</taxon>
        <taxon>PACMAD clade</taxon>
        <taxon>Arundinoideae</taxon>
        <taxon>Arundineae</taxon>
        <taxon>Arundo</taxon>
    </lineage>
</organism>
<protein>
    <submittedName>
        <fullName evidence="2">Uncharacterized protein</fullName>
    </submittedName>
</protein>